<organism evidence="1 2">
    <name type="scientific">Herpetosiphon gulosus</name>
    <dbReference type="NCBI Taxonomy" id="1973496"/>
    <lineage>
        <taxon>Bacteria</taxon>
        <taxon>Bacillati</taxon>
        <taxon>Chloroflexota</taxon>
        <taxon>Chloroflexia</taxon>
        <taxon>Herpetosiphonales</taxon>
        <taxon>Herpetosiphonaceae</taxon>
        <taxon>Herpetosiphon</taxon>
    </lineage>
</organism>
<dbReference type="Proteomes" id="UP001428290">
    <property type="component" value="Unassembled WGS sequence"/>
</dbReference>
<dbReference type="Gene3D" id="3.40.50.300">
    <property type="entry name" value="P-loop containing nucleotide triphosphate hydrolases"/>
    <property type="match status" value="1"/>
</dbReference>
<dbReference type="PANTHER" id="PTHR47691:SF3">
    <property type="entry name" value="HTH-TYPE TRANSCRIPTIONAL REGULATOR RV0890C-RELATED"/>
    <property type="match status" value="1"/>
</dbReference>
<dbReference type="InterPro" id="IPR027417">
    <property type="entry name" value="P-loop_NTPase"/>
</dbReference>
<evidence type="ECO:0008006" key="3">
    <source>
        <dbReference type="Google" id="ProtNLM"/>
    </source>
</evidence>
<dbReference type="RefSeq" id="WP_345722556.1">
    <property type="nucleotide sequence ID" value="NZ_BAABRU010000009.1"/>
</dbReference>
<dbReference type="PANTHER" id="PTHR47691">
    <property type="entry name" value="REGULATOR-RELATED"/>
    <property type="match status" value="1"/>
</dbReference>
<name>A0ABP9X0G3_9CHLR</name>
<reference evidence="1 2" key="1">
    <citation type="submission" date="2024-02" db="EMBL/GenBank/DDBJ databases">
        <title>Herpetosiphon gulosus NBRC 112829.</title>
        <authorList>
            <person name="Ichikawa N."/>
            <person name="Katano-Makiyama Y."/>
            <person name="Hidaka K."/>
        </authorList>
    </citation>
    <scope>NUCLEOTIDE SEQUENCE [LARGE SCALE GENOMIC DNA]</scope>
    <source>
        <strain evidence="1 2">NBRC 112829</strain>
    </source>
</reference>
<evidence type="ECO:0000313" key="2">
    <source>
        <dbReference type="Proteomes" id="UP001428290"/>
    </source>
</evidence>
<dbReference type="EMBL" id="BAABRU010000009">
    <property type="protein sequence ID" value="GAA5528937.1"/>
    <property type="molecule type" value="Genomic_DNA"/>
</dbReference>
<comment type="caution">
    <text evidence="1">The sequence shown here is derived from an EMBL/GenBank/DDBJ whole genome shotgun (WGS) entry which is preliminary data.</text>
</comment>
<accession>A0ABP9X0G3</accession>
<proteinExistence type="predicted"/>
<evidence type="ECO:0000313" key="1">
    <source>
        <dbReference type="EMBL" id="GAA5528937.1"/>
    </source>
</evidence>
<dbReference type="SUPFAM" id="SSF52540">
    <property type="entry name" value="P-loop containing nucleoside triphosphate hydrolases"/>
    <property type="match status" value="1"/>
</dbReference>
<protein>
    <recommendedName>
        <fullName evidence="3">NB-ARC domain-containing protein</fullName>
    </recommendedName>
</protein>
<gene>
    <name evidence="1" type="ORF">Hgul01_02740</name>
</gene>
<keyword evidence="2" id="KW-1185">Reference proteome</keyword>
<sequence length="442" mass="49372">MTTPKTLQWTADVVHTLLNYPQRLLEHPTWTLVIAEFGGIRQLRQHLLTYPLKTKELRLLNALLDYPDATVEYYCDVLAIHPATFHRQHKALCQRLSGLLPVPLANDHPASESAQLPNHTPKTSFIGRTLDLERIQLLFDQGCHWISLVGAAGTGKTRLALEMSQRVSSMFGDGICLLRLNDGIELAALAEHCLSQLGLDPLCDDPRQRFQAYFGSRQILLIIDNLNQPELAAWLIDGLQAAPFVRVISTGCQRLNVPNECLHHVEPLGYVQRDDQPTLLAENPALQLLLERLTTFQPIDLTKLDQRRILIQICQLLDGNPLALELAAGLAATHDLATLGTQLRTMNMQPFESLGQLIQWSYAALQPTTQQLLGLLAMLPQAIRAPQLLELDGRSLDLINADLLEAQANYLLIDWLDWYVLPSSIQRFIGLPQNTPPLVGVG</sequence>